<dbReference type="InterPro" id="IPR000555">
    <property type="entry name" value="JAMM/MPN+_dom"/>
</dbReference>
<dbReference type="SMART" id="SM00232">
    <property type="entry name" value="JAB_MPN"/>
    <property type="match status" value="1"/>
</dbReference>
<dbReference type="OMA" id="LVGWWST"/>
<organism evidence="4 5">
    <name type="scientific">Acanthamoeba castellanii (strain ATCC 30010 / Neff)</name>
    <dbReference type="NCBI Taxonomy" id="1257118"/>
    <lineage>
        <taxon>Eukaryota</taxon>
        <taxon>Amoebozoa</taxon>
        <taxon>Discosea</taxon>
        <taxon>Longamoebia</taxon>
        <taxon>Centramoebida</taxon>
        <taxon>Acanthamoebidae</taxon>
        <taxon>Acanthamoeba</taxon>
    </lineage>
</organism>
<dbReference type="Gene3D" id="3.40.140.10">
    <property type="entry name" value="Cytidine Deaminase, domain 2"/>
    <property type="match status" value="1"/>
</dbReference>
<dbReference type="PANTHER" id="PTHR10540">
    <property type="entry name" value="EUKARYOTIC TRANSLATION INITIATION FACTOR 3 SUBUNIT F-RELATED"/>
    <property type="match status" value="1"/>
</dbReference>
<comment type="function">
    <text evidence="2">Component of the COP9 signalosome complex (CSN), a complex involved in various cellular and developmental processes.</text>
</comment>
<name>L8H4A1_ACACF</name>
<evidence type="ECO:0000313" key="5">
    <source>
        <dbReference type="Proteomes" id="UP000011083"/>
    </source>
</evidence>
<accession>L8H4A1</accession>
<dbReference type="PROSITE" id="PS50249">
    <property type="entry name" value="MPN"/>
    <property type="match status" value="1"/>
</dbReference>
<keyword evidence="5" id="KW-1185">Reference proteome</keyword>
<evidence type="ECO:0000256" key="2">
    <source>
        <dbReference type="RuleBase" id="RU367006"/>
    </source>
</evidence>
<comment type="subcellular location">
    <subcellularLocation>
        <location evidence="2">Cytoplasm</location>
    </subcellularLocation>
    <subcellularLocation>
        <location evidence="2">Nucleus</location>
    </subcellularLocation>
</comment>
<dbReference type="RefSeq" id="XP_004342142.1">
    <property type="nucleotide sequence ID" value="XM_004342093.1"/>
</dbReference>
<dbReference type="GeneID" id="14920872"/>
<feature type="domain" description="MPN" evidence="3">
    <location>
        <begin position="24"/>
        <end position="160"/>
    </location>
</feature>
<proteinExistence type="inferred from homology"/>
<dbReference type="CDD" id="cd08063">
    <property type="entry name" value="MPN_CSN6"/>
    <property type="match status" value="1"/>
</dbReference>
<evidence type="ECO:0000259" key="3">
    <source>
        <dbReference type="PROSITE" id="PS50249"/>
    </source>
</evidence>
<dbReference type="KEGG" id="acan:ACA1_113780"/>
<dbReference type="PANTHER" id="PTHR10540:SF8">
    <property type="entry name" value="COP9 SIGNALOSOME COMPLEX SUBUNIT 6"/>
    <property type="match status" value="1"/>
</dbReference>
<evidence type="ECO:0000256" key="1">
    <source>
        <dbReference type="ARBA" id="ARBA00010893"/>
    </source>
</evidence>
<reference evidence="4 5" key="1">
    <citation type="journal article" date="2013" name="Genome Biol.">
        <title>Genome of Acanthamoeba castellanii highlights extensive lateral gene transfer and early evolution of tyrosine kinase signaling.</title>
        <authorList>
            <person name="Clarke M."/>
            <person name="Lohan A.J."/>
            <person name="Liu B."/>
            <person name="Lagkouvardos I."/>
            <person name="Roy S."/>
            <person name="Zafar N."/>
            <person name="Bertelli C."/>
            <person name="Schilde C."/>
            <person name="Kianianmomeni A."/>
            <person name="Burglin T.R."/>
            <person name="Frech C."/>
            <person name="Turcotte B."/>
            <person name="Kopec K.O."/>
            <person name="Synnott J.M."/>
            <person name="Choo C."/>
            <person name="Paponov I."/>
            <person name="Finkler A."/>
            <person name="Soon Heng Tan C."/>
            <person name="Hutchins A.P."/>
            <person name="Weinmeier T."/>
            <person name="Rattei T."/>
            <person name="Chu J.S."/>
            <person name="Gimenez G."/>
            <person name="Irimia M."/>
            <person name="Rigden D.J."/>
            <person name="Fitzpatrick D.A."/>
            <person name="Lorenzo-Morales J."/>
            <person name="Bateman A."/>
            <person name="Chiu C.H."/>
            <person name="Tang P."/>
            <person name="Hegemann P."/>
            <person name="Fromm H."/>
            <person name="Raoult D."/>
            <person name="Greub G."/>
            <person name="Miranda-Saavedra D."/>
            <person name="Chen N."/>
            <person name="Nash P."/>
            <person name="Ginger M.L."/>
            <person name="Horn M."/>
            <person name="Schaap P."/>
            <person name="Caler L."/>
            <person name="Loftus B."/>
        </authorList>
    </citation>
    <scope>NUCLEOTIDE SEQUENCE [LARGE SCALE GENOMIC DNA]</scope>
    <source>
        <strain evidence="4 5">Neff</strain>
    </source>
</reference>
<dbReference type="GO" id="GO:0008180">
    <property type="term" value="C:COP9 signalosome"/>
    <property type="evidence" value="ECO:0007669"/>
    <property type="project" value="UniProtKB-UniRule"/>
</dbReference>
<dbReference type="OrthoDB" id="1378at2759"/>
<dbReference type="Proteomes" id="UP000011083">
    <property type="component" value="Unassembled WGS sequence"/>
</dbReference>
<dbReference type="GO" id="GO:0008237">
    <property type="term" value="F:metallopeptidase activity"/>
    <property type="evidence" value="ECO:0007669"/>
    <property type="project" value="InterPro"/>
</dbReference>
<dbReference type="STRING" id="1257118.L8H4A1"/>
<gene>
    <name evidence="4" type="ORF">ACA1_113780</name>
</gene>
<dbReference type="GO" id="GO:0000338">
    <property type="term" value="P:protein deneddylation"/>
    <property type="evidence" value="ECO:0007669"/>
    <property type="project" value="InterPro"/>
</dbReference>
<dbReference type="GO" id="GO:0005737">
    <property type="term" value="C:cytoplasm"/>
    <property type="evidence" value="ECO:0007669"/>
    <property type="project" value="UniProtKB-SubCell"/>
</dbReference>
<protein>
    <recommendedName>
        <fullName evidence="2">COP9 signalosome complex subunit 6</fullName>
    </recommendedName>
</protein>
<keyword evidence="2" id="KW-0539">Nucleus</keyword>
<sequence>MEIDKTTPTAGAIIEKEGGSALDIALHPLVLINISDHYTRAKYSTEEKNPRVIGALFGVQSGRNVEVTNSFELVYNVIDGAVVIDTDYLKAKQEQFVTVFKNHDLLGWYSTGAECKPADIQIHNQFIPFNESPLYLILDTLVSKVTKGLPVQVFESELRIINDEPTLLFSKVQYRIETGEAERIAVDHVARVSASGTAEGSQLTTHLLGMHNAIKMLNGKIKNLTSYLHAVEKGEVPVDQNLLRQVATLCNLLPAIDTAAFKADFVGEYNDALLVTYLASITKGTSLTNELVDRYNVAYDRQGQRRGRGFGGFM</sequence>
<dbReference type="EMBL" id="KB007926">
    <property type="protein sequence ID" value="ELR20032.1"/>
    <property type="molecule type" value="Genomic_DNA"/>
</dbReference>
<dbReference type="Pfam" id="PF01398">
    <property type="entry name" value="JAB"/>
    <property type="match status" value="1"/>
</dbReference>
<dbReference type="InterPro" id="IPR037518">
    <property type="entry name" value="MPN"/>
</dbReference>
<evidence type="ECO:0000313" key="4">
    <source>
        <dbReference type="EMBL" id="ELR20032.1"/>
    </source>
</evidence>
<dbReference type="AlphaFoldDB" id="L8H4A1"/>
<keyword evidence="2" id="KW-0736">Signalosome</keyword>
<comment type="similarity">
    <text evidence="1 2">Belongs to the peptidase M67A family. CSN6 subfamily.</text>
</comment>
<keyword evidence="2" id="KW-0963">Cytoplasm</keyword>
<dbReference type="InterPro" id="IPR033859">
    <property type="entry name" value="MPN_CSN6"/>
</dbReference>
<dbReference type="Pfam" id="PF13012">
    <property type="entry name" value="MitMem_reg"/>
    <property type="match status" value="1"/>
</dbReference>
<dbReference type="InterPro" id="IPR024969">
    <property type="entry name" value="EIF3F/CSN6-like_C"/>
</dbReference>
<dbReference type="VEuPathDB" id="AmoebaDB:ACA1_113780"/>